<reference evidence="1 2" key="1">
    <citation type="submission" date="2020-07" db="EMBL/GenBank/DDBJ databases">
        <title>Sequencing the genomes of 1000 actinobacteria strains.</title>
        <authorList>
            <person name="Klenk H.-P."/>
        </authorList>
    </citation>
    <scope>NUCLEOTIDE SEQUENCE [LARGE SCALE GENOMIC DNA]</scope>
    <source>
        <strain evidence="1 2">LI1</strain>
    </source>
</reference>
<organism evidence="1 2">
    <name type="scientific">Glaciibacter psychrotolerans</name>
    <dbReference type="NCBI Taxonomy" id="670054"/>
    <lineage>
        <taxon>Bacteria</taxon>
        <taxon>Bacillati</taxon>
        <taxon>Actinomycetota</taxon>
        <taxon>Actinomycetes</taxon>
        <taxon>Micrococcales</taxon>
        <taxon>Microbacteriaceae</taxon>
        <taxon>Glaciibacter</taxon>
    </lineage>
</organism>
<accession>A0A7Z0ECJ2</accession>
<dbReference type="Proteomes" id="UP000537260">
    <property type="component" value="Unassembled WGS sequence"/>
</dbReference>
<keyword evidence="2" id="KW-1185">Reference proteome</keyword>
<evidence type="ECO:0000313" key="2">
    <source>
        <dbReference type="Proteomes" id="UP000537260"/>
    </source>
</evidence>
<gene>
    <name evidence="1" type="ORF">HNR05_000958</name>
</gene>
<evidence type="ECO:0000313" key="1">
    <source>
        <dbReference type="EMBL" id="NYJ19167.1"/>
    </source>
</evidence>
<proteinExistence type="predicted"/>
<sequence length="64" mass="7158">MVAAMEAEAARVRLTHADIIGAQHVRTVTGWHRVVRVNGKSVSVDTGYSWVDRIPFEKVLEVNK</sequence>
<protein>
    <submittedName>
        <fullName evidence="1">Alkylated DNA nucleotide flippase Atl1</fullName>
    </submittedName>
</protein>
<name>A0A7Z0ECJ2_9MICO</name>
<comment type="caution">
    <text evidence="1">The sequence shown here is derived from an EMBL/GenBank/DDBJ whole genome shotgun (WGS) entry which is preliminary data.</text>
</comment>
<dbReference type="AlphaFoldDB" id="A0A7Z0ECJ2"/>
<dbReference type="EMBL" id="JACCFM010000001">
    <property type="protein sequence ID" value="NYJ19167.1"/>
    <property type="molecule type" value="Genomic_DNA"/>
</dbReference>